<dbReference type="EnsemblMetazoa" id="AALFPA23_005262.R6677">
    <property type="protein sequence ID" value="AALFPA23_005262.P6677"/>
    <property type="gene ID" value="AALFPA23_005262"/>
</dbReference>
<dbReference type="GeneID" id="115253733"/>
<organism evidence="4 5">
    <name type="scientific">Aedes albopictus</name>
    <name type="common">Asian tiger mosquito</name>
    <name type="synonym">Stegomyia albopicta</name>
    <dbReference type="NCBI Taxonomy" id="7160"/>
    <lineage>
        <taxon>Eukaryota</taxon>
        <taxon>Metazoa</taxon>
        <taxon>Ecdysozoa</taxon>
        <taxon>Arthropoda</taxon>
        <taxon>Hexapoda</taxon>
        <taxon>Insecta</taxon>
        <taxon>Pterygota</taxon>
        <taxon>Neoptera</taxon>
        <taxon>Endopterygota</taxon>
        <taxon>Diptera</taxon>
        <taxon>Nematocera</taxon>
        <taxon>Culicoidea</taxon>
        <taxon>Culicidae</taxon>
        <taxon>Culicinae</taxon>
        <taxon>Aedini</taxon>
        <taxon>Aedes</taxon>
        <taxon>Stegomyia</taxon>
    </lineage>
</organism>
<dbReference type="SUPFAM" id="SSF46689">
    <property type="entry name" value="Homeodomain-like"/>
    <property type="match status" value="1"/>
</dbReference>
<protein>
    <recommendedName>
        <fullName evidence="3">HTH psq-type domain-containing protein</fullName>
    </recommendedName>
</protein>
<evidence type="ECO:0000256" key="2">
    <source>
        <dbReference type="SAM" id="MobiDB-lite"/>
    </source>
</evidence>
<feature type="compositionally biased region" description="Basic and acidic residues" evidence="2">
    <location>
        <begin position="235"/>
        <end position="245"/>
    </location>
</feature>
<name>A0ABM1Y380_AEDAL</name>
<accession>A0ABM1Y380</accession>
<proteinExistence type="predicted"/>
<dbReference type="Gene3D" id="1.10.10.60">
    <property type="entry name" value="Homeodomain-like"/>
    <property type="match status" value="1"/>
</dbReference>
<evidence type="ECO:0000313" key="5">
    <source>
        <dbReference type="Proteomes" id="UP000069940"/>
    </source>
</evidence>
<evidence type="ECO:0000256" key="1">
    <source>
        <dbReference type="ARBA" id="ARBA00004123"/>
    </source>
</evidence>
<keyword evidence="5" id="KW-1185">Reference proteome</keyword>
<evidence type="ECO:0000313" key="4">
    <source>
        <dbReference type="EnsemblMetazoa" id="AALFPA23_005262.P6677"/>
    </source>
</evidence>
<dbReference type="InterPro" id="IPR009057">
    <property type="entry name" value="Homeodomain-like_sf"/>
</dbReference>
<dbReference type="Proteomes" id="UP000069940">
    <property type="component" value="Unassembled WGS sequence"/>
</dbReference>
<dbReference type="Pfam" id="PF05225">
    <property type="entry name" value="HTH_psq"/>
    <property type="match status" value="1"/>
</dbReference>
<feature type="region of interest" description="Disordered" evidence="2">
    <location>
        <begin position="235"/>
        <end position="272"/>
    </location>
</feature>
<dbReference type="InterPro" id="IPR007889">
    <property type="entry name" value="HTH_Psq"/>
</dbReference>
<reference evidence="5" key="1">
    <citation type="journal article" date="2015" name="Proc. Natl. Acad. Sci. U.S.A.">
        <title>Genome sequence of the Asian Tiger mosquito, Aedes albopictus, reveals insights into its biology, genetics, and evolution.</title>
        <authorList>
            <person name="Chen X.G."/>
            <person name="Jiang X."/>
            <person name="Gu J."/>
            <person name="Xu M."/>
            <person name="Wu Y."/>
            <person name="Deng Y."/>
            <person name="Zhang C."/>
            <person name="Bonizzoni M."/>
            <person name="Dermauw W."/>
            <person name="Vontas J."/>
            <person name="Armbruster P."/>
            <person name="Huang X."/>
            <person name="Yang Y."/>
            <person name="Zhang H."/>
            <person name="He W."/>
            <person name="Peng H."/>
            <person name="Liu Y."/>
            <person name="Wu K."/>
            <person name="Chen J."/>
            <person name="Lirakis M."/>
            <person name="Topalis P."/>
            <person name="Van Leeuwen T."/>
            <person name="Hall A.B."/>
            <person name="Jiang X."/>
            <person name="Thorpe C."/>
            <person name="Mueller R.L."/>
            <person name="Sun C."/>
            <person name="Waterhouse R.M."/>
            <person name="Yan G."/>
            <person name="Tu Z.J."/>
            <person name="Fang X."/>
            <person name="James A.A."/>
        </authorList>
    </citation>
    <scope>NUCLEOTIDE SEQUENCE [LARGE SCALE GENOMIC DNA]</scope>
    <source>
        <strain evidence="5">Foshan</strain>
    </source>
</reference>
<feature type="compositionally biased region" description="Basic and acidic residues" evidence="2">
    <location>
        <begin position="33"/>
        <end position="53"/>
    </location>
</feature>
<feature type="domain" description="HTH psq-type" evidence="3">
    <location>
        <begin position="279"/>
        <end position="314"/>
    </location>
</feature>
<comment type="subcellular location">
    <subcellularLocation>
        <location evidence="1">Nucleus</location>
    </subcellularLocation>
</comment>
<feature type="region of interest" description="Disordered" evidence="2">
    <location>
        <begin position="24"/>
        <end position="60"/>
    </location>
</feature>
<evidence type="ECO:0000259" key="3">
    <source>
        <dbReference type="Pfam" id="PF05225"/>
    </source>
</evidence>
<reference evidence="4" key="2">
    <citation type="submission" date="2025-05" db="UniProtKB">
        <authorList>
            <consortium name="EnsemblMetazoa"/>
        </authorList>
    </citation>
    <scope>IDENTIFICATION</scope>
    <source>
        <strain evidence="4">Foshan</strain>
    </source>
</reference>
<sequence>MSQAPMAWNSSNKWAGEHQKYVLNRAATFGPSPKEEHSNPTKSTEDIRVKEEPPDQTGNPVVASDLLELGEVKVEVCESPADCKPDPISALSEGLKPLEDLPAITLAELPEVTCQFCLAHFRDPEGRGLITRRRIEFVLGVGKWDASNEQLNCCQECKEMFDLFYEFKRSCLKVLALQADVRLDKDVTMNDHETEASILESTMAIPPSLDGNSDIVVDDRVRELTEMNPYRLDHPEKLLYHKSGNEDSTPAPFKGKRSDKGKTPKKHQKRNPVAEDVVQKALEEVKCGTLTYYAAALKYGIPRTTLQYRLSDVYKHKGSRGPYTVLTSAEEEEIVTWLKDKERKGHPITQHTIQSKVTSFLKAHPRVTPFKDDTPGR</sequence>
<dbReference type="RefSeq" id="XP_029732003.2">
    <property type="nucleotide sequence ID" value="XM_029876143.2"/>
</dbReference>